<evidence type="ECO:0000313" key="2">
    <source>
        <dbReference type="EMBL" id="CAB4286720.1"/>
    </source>
</evidence>
<dbReference type="EMBL" id="CAEKKB010000007">
    <property type="protein sequence ID" value="CAB4317058.1"/>
    <property type="molecule type" value="Genomic_DNA"/>
</dbReference>
<accession>A0A6J5VCJ3</accession>
<evidence type="ECO:0000313" key="3">
    <source>
        <dbReference type="EMBL" id="CAB4317058.1"/>
    </source>
</evidence>
<dbReference type="AlphaFoldDB" id="A0A6J5VCJ3"/>
<feature type="compositionally biased region" description="Basic and acidic residues" evidence="1">
    <location>
        <begin position="137"/>
        <end position="149"/>
    </location>
</feature>
<name>A0A6J5VCJ3_PRUAR</name>
<reference evidence="5" key="1">
    <citation type="journal article" date="2020" name="Genome Biol.">
        <title>Gamete binning: chromosome-level and haplotype-resolved genome assembly enabled by high-throughput single-cell sequencing of gamete genomes.</title>
        <authorList>
            <person name="Campoy J.A."/>
            <person name="Sun H."/>
            <person name="Goel M."/>
            <person name="Jiao W.-B."/>
            <person name="Folz-Donahue K."/>
            <person name="Wang N."/>
            <person name="Rubio M."/>
            <person name="Liu C."/>
            <person name="Kukat C."/>
            <person name="Ruiz D."/>
            <person name="Huettel B."/>
            <person name="Schneeberger K."/>
        </authorList>
    </citation>
    <scope>NUCLEOTIDE SEQUENCE [LARGE SCALE GENOMIC DNA]</scope>
    <source>
        <strain evidence="5">cv. Rojo Pasion</strain>
    </source>
</reference>
<keyword evidence="5" id="KW-1185">Reference proteome</keyword>
<feature type="region of interest" description="Disordered" evidence="1">
    <location>
        <begin position="137"/>
        <end position="174"/>
    </location>
</feature>
<evidence type="ECO:0000313" key="4">
    <source>
        <dbReference type="Proteomes" id="UP000507222"/>
    </source>
</evidence>
<reference evidence="2 4" key="2">
    <citation type="submission" date="2020-05" db="EMBL/GenBank/DDBJ databases">
        <authorList>
            <person name="Campoy J."/>
            <person name="Schneeberger K."/>
            <person name="Spophaly S."/>
        </authorList>
    </citation>
    <scope>NUCLEOTIDE SEQUENCE [LARGE SCALE GENOMIC DNA]</scope>
    <source>
        <strain evidence="2">PruArmRojPasFocal</strain>
    </source>
</reference>
<evidence type="ECO:0000256" key="1">
    <source>
        <dbReference type="SAM" id="MobiDB-lite"/>
    </source>
</evidence>
<gene>
    <name evidence="2" type="ORF">CURHAP_LOCUS44369</name>
    <name evidence="3" type="ORF">ORAREDHAP_LOCUS43672</name>
</gene>
<sequence length="185" mass="20756">MDQLKTNETLKLFYSHGRKILPHHTDDNLRYLDDLKRVLAADAFISFAVSCGYSVDLRCQLPDKGVQNTNVGAPISFIETLLSYLKHSLSHLSTPHTYLPAIETATPSTPSFSSHQSSPAAIDAIFTVNDDDVLENKSRDLARGEKPRTSDLPSNLRRQIRETKEKMSWSSMSPEVRWQISIAPS</sequence>
<proteinExistence type="predicted"/>
<protein>
    <submittedName>
        <fullName evidence="2">Uncharacterized protein</fullName>
    </submittedName>
</protein>
<dbReference type="Proteomes" id="UP000507245">
    <property type="component" value="Unassembled WGS sequence"/>
</dbReference>
<evidence type="ECO:0000313" key="5">
    <source>
        <dbReference type="Proteomes" id="UP000507245"/>
    </source>
</evidence>
<dbReference type="OrthoDB" id="1914296at2759"/>
<organism evidence="2 4">
    <name type="scientific">Prunus armeniaca</name>
    <name type="common">Apricot</name>
    <name type="synonym">Armeniaca vulgaris</name>
    <dbReference type="NCBI Taxonomy" id="36596"/>
    <lineage>
        <taxon>Eukaryota</taxon>
        <taxon>Viridiplantae</taxon>
        <taxon>Streptophyta</taxon>
        <taxon>Embryophyta</taxon>
        <taxon>Tracheophyta</taxon>
        <taxon>Spermatophyta</taxon>
        <taxon>Magnoliopsida</taxon>
        <taxon>eudicotyledons</taxon>
        <taxon>Gunneridae</taxon>
        <taxon>Pentapetalae</taxon>
        <taxon>rosids</taxon>
        <taxon>fabids</taxon>
        <taxon>Rosales</taxon>
        <taxon>Rosaceae</taxon>
        <taxon>Amygdaloideae</taxon>
        <taxon>Amygdaleae</taxon>
        <taxon>Prunus</taxon>
    </lineage>
</organism>
<dbReference type="Proteomes" id="UP000507222">
    <property type="component" value="Unassembled WGS sequence"/>
</dbReference>
<dbReference type="EMBL" id="CAEKDK010000007">
    <property type="protein sequence ID" value="CAB4286720.1"/>
    <property type="molecule type" value="Genomic_DNA"/>
</dbReference>